<keyword evidence="3" id="KW-1185">Reference proteome</keyword>
<sequence length="113" mass="12997">MEKCGQIWFCVDRARHSSKLYPLHLSVASESCDYLPFVYSSCEALHAPCSLARVTFFQIRHVVTKNQEPPEIYQYFWHWQKTTSIVKRTPFKASKKSEDSNLAVGFSTSSATE</sequence>
<evidence type="ECO:0000313" key="2">
    <source>
        <dbReference type="EMBL" id="KAK5976141.1"/>
    </source>
</evidence>
<reference evidence="2 3" key="1">
    <citation type="submission" date="2019-10" db="EMBL/GenBank/DDBJ databases">
        <title>Assembly and Annotation for the nematode Trichostrongylus colubriformis.</title>
        <authorList>
            <person name="Martin J."/>
        </authorList>
    </citation>
    <scope>NUCLEOTIDE SEQUENCE [LARGE SCALE GENOMIC DNA]</scope>
    <source>
        <strain evidence="2">G859</strain>
        <tissue evidence="2">Whole worm</tissue>
    </source>
</reference>
<proteinExistence type="predicted"/>
<name>A0AAN8IJS8_TRICO</name>
<accession>A0AAN8IJS8</accession>
<protein>
    <submittedName>
        <fullName evidence="2">Uncharacterized protein</fullName>
    </submittedName>
</protein>
<dbReference type="EMBL" id="WIXE01012155">
    <property type="protein sequence ID" value="KAK5976141.1"/>
    <property type="molecule type" value="Genomic_DNA"/>
</dbReference>
<organism evidence="2 3">
    <name type="scientific">Trichostrongylus colubriformis</name>
    <name type="common">Black scour worm</name>
    <dbReference type="NCBI Taxonomy" id="6319"/>
    <lineage>
        <taxon>Eukaryota</taxon>
        <taxon>Metazoa</taxon>
        <taxon>Ecdysozoa</taxon>
        <taxon>Nematoda</taxon>
        <taxon>Chromadorea</taxon>
        <taxon>Rhabditida</taxon>
        <taxon>Rhabditina</taxon>
        <taxon>Rhabditomorpha</taxon>
        <taxon>Strongyloidea</taxon>
        <taxon>Trichostrongylidae</taxon>
        <taxon>Trichostrongylus</taxon>
    </lineage>
</organism>
<evidence type="ECO:0000313" key="3">
    <source>
        <dbReference type="Proteomes" id="UP001331761"/>
    </source>
</evidence>
<dbReference type="Proteomes" id="UP001331761">
    <property type="component" value="Unassembled WGS sequence"/>
</dbReference>
<feature type="region of interest" description="Disordered" evidence="1">
    <location>
        <begin position="94"/>
        <end position="113"/>
    </location>
</feature>
<evidence type="ECO:0000256" key="1">
    <source>
        <dbReference type="SAM" id="MobiDB-lite"/>
    </source>
</evidence>
<comment type="caution">
    <text evidence="2">The sequence shown here is derived from an EMBL/GenBank/DDBJ whole genome shotgun (WGS) entry which is preliminary data.</text>
</comment>
<dbReference type="AlphaFoldDB" id="A0AAN8IJS8"/>
<gene>
    <name evidence="2" type="ORF">GCK32_000503</name>
</gene>